<keyword evidence="1" id="KW-0472">Membrane</keyword>
<sequence>MLVRRVRPPPPAPRVKSRSHKGFWIFSFVLWFFSCKILLVSCIPFPQECNHFQNHFTR</sequence>
<protein>
    <submittedName>
        <fullName evidence="2">Uncharacterized protein</fullName>
    </submittedName>
</protein>
<reference evidence="2" key="1">
    <citation type="journal article" date="2021" name="Proc. Natl. Acad. Sci. U.S.A.">
        <title>A Catalog of Tens of Thousands of Viruses from Human Metagenomes Reveals Hidden Associations with Chronic Diseases.</title>
        <authorList>
            <person name="Tisza M.J."/>
            <person name="Buck C.B."/>
        </authorList>
    </citation>
    <scope>NUCLEOTIDE SEQUENCE</scope>
    <source>
        <strain evidence="2">Ct8LX107</strain>
    </source>
</reference>
<dbReference type="PROSITE" id="PS51257">
    <property type="entry name" value="PROKAR_LIPOPROTEIN"/>
    <property type="match status" value="1"/>
</dbReference>
<keyword evidence="1" id="KW-0812">Transmembrane</keyword>
<organism evidence="2">
    <name type="scientific">Siphoviridae sp. ct8LX107</name>
    <dbReference type="NCBI Taxonomy" id="2826169"/>
    <lineage>
        <taxon>Viruses</taxon>
        <taxon>Duplodnaviria</taxon>
        <taxon>Heunggongvirae</taxon>
        <taxon>Uroviricota</taxon>
        <taxon>Caudoviricetes</taxon>
    </lineage>
</organism>
<evidence type="ECO:0000256" key="1">
    <source>
        <dbReference type="SAM" id="Phobius"/>
    </source>
</evidence>
<feature type="transmembrane region" description="Helical" evidence="1">
    <location>
        <begin position="23"/>
        <end position="46"/>
    </location>
</feature>
<evidence type="ECO:0000313" key="2">
    <source>
        <dbReference type="EMBL" id="DAE21038.1"/>
    </source>
</evidence>
<name>A0A8S5QP85_9CAUD</name>
<proteinExistence type="predicted"/>
<keyword evidence="1" id="KW-1133">Transmembrane helix</keyword>
<dbReference type="EMBL" id="BK015706">
    <property type="protein sequence ID" value="DAE21038.1"/>
    <property type="molecule type" value="Genomic_DNA"/>
</dbReference>
<accession>A0A8S5QP85</accession>